<dbReference type="NCBIfam" id="NF040713">
    <property type="entry name" value="ZapE"/>
    <property type="match status" value="1"/>
</dbReference>
<dbReference type="InterPro" id="IPR005654">
    <property type="entry name" value="ATPase_AFG1-like"/>
</dbReference>
<dbReference type="PANTHER" id="PTHR12169:SF6">
    <property type="entry name" value="AFG1-LIKE ATPASE"/>
    <property type="match status" value="1"/>
</dbReference>
<organism evidence="4 5">
    <name type="scientific">Henriciella pelagia</name>
    <dbReference type="NCBI Taxonomy" id="1977912"/>
    <lineage>
        <taxon>Bacteria</taxon>
        <taxon>Pseudomonadati</taxon>
        <taxon>Pseudomonadota</taxon>
        <taxon>Alphaproteobacteria</taxon>
        <taxon>Hyphomonadales</taxon>
        <taxon>Hyphomonadaceae</taxon>
        <taxon>Henriciella</taxon>
    </lineage>
</organism>
<comment type="caution">
    <text evidence="4">The sequence shown here is derived from an EMBL/GenBank/DDBJ whole genome shotgun (WGS) entry which is preliminary data.</text>
</comment>
<keyword evidence="2" id="KW-0067">ATP-binding</keyword>
<dbReference type="InterPro" id="IPR027417">
    <property type="entry name" value="P-loop_NTPase"/>
</dbReference>
<keyword evidence="1" id="KW-0547">Nucleotide-binding</keyword>
<gene>
    <name evidence="4" type="ORF">GCM10011503_21990</name>
</gene>
<keyword evidence="4" id="KW-0131">Cell cycle</keyword>
<evidence type="ECO:0000313" key="4">
    <source>
        <dbReference type="EMBL" id="GGB72935.1"/>
    </source>
</evidence>
<evidence type="ECO:0000256" key="1">
    <source>
        <dbReference type="ARBA" id="ARBA00022741"/>
    </source>
</evidence>
<evidence type="ECO:0000313" key="5">
    <source>
        <dbReference type="Proteomes" id="UP000628854"/>
    </source>
</evidence>
<dbReference type="Proteomes" id="UP000628854">
    <property type="component" value="Unassembled WGS sequence"/>
</dbReference>
<name>A0ABQ1JMN7_9PROT</name>
<reference evidence="5" key="1">
    <citation type="journal article" date="2019" name="Int. J. Syst. Evol. Microbiol.">
        <title>The Global Catalogue of Microorganisms (GCM) 10K type strain sequencing project: providing services to taxonomists for standard genome sequencing and annotation.</title>
        <authorList>
            <consortium name="The Broad Institute Genomics Platform"/>
            <consortium name="The Broad Institute Genome Sequencing Center for Infectious Disease"/>
            <person name="Wu L."/>
            <person name="Ma J."/>
        </authorList>
    </citation>
    <scope>NUCLEOTIDE SEQUENCE [LARGE SCALE GENOMIC DNA]</scope>
    <source>
        <strain evidence="5">CGMCC 1.15928</strain>
    </source>
</reference>
<protein>
    <submittedName>
        <fullName evidence="4">Cell division protein ZapE</fullName>
    </submittedName>
</protein>
<dbReference type="PANTHER" id="PTHR12169">
    <property type="entry name" value="ATPASE N2B"/>
    <property type="match status" value="1"/>
</dbReference>
<dbReference type="EMBL" id="BMKF01000002">
    <property type="protein sequence ID" value="GGB72935.1"/>
    <property type="molecule type" value="Genomic_DNA"/>
</dbReference>
<sequence>MSVETAYRRRIENGKLIEDPSQLEAARRLDSVLDRLKNAGSGGLFRKAPHIRGLYMWGGVGRGKSMLMDLFHELSPVASKRVHFHEFMGRVQDEMNIWREMSDTERRRAAHRVRKAGNDPIAPVAKLIASEAKLLCFDEFQVTQIADAMILGRLFEELFERRVTVVATSNRHPDDLYKNGLNRQLFLPFIDIIKDNCDVFHLASERDYRLERLKEAPVWHVLTGDEAEARLDKAFDRLTLGAHPNQCFLHIKGRKLLVPREAAGVARFTFDELCARPLGSRDYLTIAANFHTVLLDDIPKLTQDKRNEAARFVSLIDALYEARVKLVATAAAEADDLYPAGDGSFEFQRTASRLHEMRSEDYLALEHRVPPRAEKSETGNDERPDGKA</sequence>
<accession>A0ABQ1JMN7</accession>
<dbReference type="SUPFAM" id="SSF52540">
    <property type="entry name" value="P-loop containing nucleoside triphosphate hydrolases"/>
    <property type="match status" value="1"/>
</dbReference>
<dbReference type="RefSeq" id="WP_084392076.1">
    <property type="nucleotide sequence ID" value="NZ_BMKF01000002.1"/>
</dbReference>
<dbReference type="GO" id="GO:0051301">
    <property type="term" value="P:cell division"/>
    <property type="evidence" value="ECO:0007669"/>
    <property type="project" value="UniProtKB-KW"/>
</dbReference>
<proteinExistence type="predicted"/>
<evidence type="ECO:0000256" key="2">
    <source>
        <dbReference type="ARBA" id="ARBA00022840"/>
    </source>
</evidence>
<dbReference type="Pfam" id="PF03969">
    <property type="entry name" value="AFG1_ATPase"/>
    <property type="match status" value="1"/>
</dbReference>
<keyword evidence="5" id="KW-1185">Reference proteome</keyword>
<dbReference type="Gene3D" id="3.40.50.300">
    <property type="entry name" value="P-loop containing nucleotide triphosphate hydrolases"/>
    <property type="match status" value="1"/>
</dbReference>
<keyword evidence="4" id="KW-0132">Cell division</keyword>
<evidence type="ECO:0000256" key="3">
    <source>
        <dbReference type="SAM" id="MobiDB-lite"/>
    </source>
</evidence>
<feature type="region of interest" description="Disordered" evidence="3">
    <location>
        <begin position="365"/>
        <end position="388"/>
    </location>
</feature>